<organism evidence="4 5">
    <name type="scientific">Rhizobium tumorigenes</name>
    <dbReference type="NCBI Taxonomy" id="2041385"/>
    <lineage>
        <taxon>Bacteria</taxon>
        <taxon>Pseudomonadati</taxon>
        <taxon>Pseudomonadota</taxon>
        <taxon>Alphaproteobacteria</taxon>
        <taxon>Hyphomicrobiales</taxon>
        <taxon>Rhizobiaceae</taxon>
        <taxon>Rhizobium/Agrobacterium group</taxon>
        <taxon>Rhizobium</taxon>
    </lineage>
</organism>
<dbReference type="PANTHER" id="PTHR43877:SF2">
    <property type="entry name" value="AMINOALKYLPHOSPHONATE N-ACETYLTRANSFERASE-RELATED"/>
    <property type="match status" value="1"/>
</dbReference>
<keyword evidence="5" id="KW-1185">Reference proteome</keyword>
<dbReference type="Gene3D" id="3.40.630.30">
    <property type="match status" value="1"/>
</dbReference>
<dbReference type="EMBL" id="CP117257">
    <property type="protein sequence ID" value="WFR98340.1"/>
    <property type="molecule type" value="Genomic_DNA"/>
</dbReference>
<name>A0AAF1KT55_9HYPH</name>
<dbReference type="RefSeq" id="WP_111219397.1">
    <property type="nucleotide sequence ID" value="NZ_CP117257.1"/>
</dbReference>
<proteinExistence type="predicted"/>
<dbReference type="Proteomes" id="UP000249499">
    <property type="component" value="Plasmid pTi1078"/>
</dbReference>
<accession>A0AAF1KT55</accession>
<evidence type="ECO:0000259" key="3">
    <source>
        <dbReference type="PROSITE" id="PS51186"/>
    </source>
</evidence>
<dbReference type="InterPro" id="IPR016181">
    <property type="entry name" value="Acyl_CoA_acyltransferase"/>
</dbReference>
<evidence type="ECO:0000256" key="2">
    <source>
        <dbReference type="ARBA" id="ARBA00023315"/>
    </source>
</evidence>
<dbReference type="SUPFAM" id="SSF55729">
    <property type="entry name" value="Acyl-CoA N-acyltransferases (Nat)"/>
    <property type="match status" value="1"/>
</dbReference>
<dbReference type="CDD" id="cd04301">
    <property type="entry name" value="NAT_SF"/>
    <property type="match status" value="1"/>
</dbReference>
<evidence type="ECO:0000313" key="4">
    <source>
        <dbReference type="EMBL" id="WFR98340.1"/>
    </source>
</evidence>
<dbReference type="InterPro" id="IPR050832">
    <property type="entry name" value="Bact_Acetyltransf"/>
</dbReference>
<dbReference type="PROSITE" id="PS51186">
    <property type="entry name" value="GNAT"/>
    <property type="match status" value="1"/>
</dbReference>
<reference evidence="5" key="2">
    <citation type="journal article" date="2023" name="MicrobiologyOpen">
        <title>Genomics of the tumorigenes clade of the family Rhizobiaceae and description of Rhizobium rhododendri sp. nov.</title>
        <authorList>
            <person name="Kuzmanovic N."/>
            <person name="diCenzo G.C."/>
            <person name="Bunk B."/>
            <person name="Sproeer C."/>
            <person name="Fruehling A."/>
            <person name="Neumann-Schaal M."/>
            <person name="Overmann J."/>
            <person name="Smalla K."/>
        </authorList>
    </citation>
    <scope>NUCLEOTIDE SEQUENCE [LARGE SCALE GENOMIC DNA]</scope>
    <source>
        <strain evidence="5">1078</strain>
        <plasmid evidence="5">pTi1078</plasmid>
    </source>
</reference>
<keyword evidence="2" id="KW-0012">Acyltransferase</keyword>
<dbReference type="KEGG" id="rtu:PR017_21700"/>
<dbReference type="InterPro" id="IPR000182">
    <property type="entry name" value="GNAT_dom"/>
</dbReference>
<evidence type="ECO:0000313" key="5">
    <source>
        <dbReference type="Proteomes" id="UP000249499"/>
    </source>
</evidence>
<sequence>MLKIRPAETADHEEIVQLWHQGWHDAHADLVPTEVLAFRTKDHFTLWLKEAEDAFFVATDDTGVLGFVSVKGAEVVKLYVSNRARGTGAAHVLLSFAEKLLRDAGITKAMLLCTAGNLRAERFYKREGWDLSHSFEDALWMPEGDRKKFIVSTHRFEKDLKLAP</sequence>
<dbReference type="GO" id="GO:0016747">
    <property type="term" value="F:acyltransferase activity, transferring groups other than amino-acyl groups"/>
    <property type="evidence" value="ECO:0007669"/>
    <property type="project" value="InterPro"/>
</dbReference>
<reference evidence="4 5" key="1">
    <citation type="journal article" date="2018" name="Sci. Rep.">
        <title>Rhizobium tumorigenes sp. nov., a novel plant tumorigenic bacterium isolated from cane gall tumors on thornless blackberry.</title>
        <authorList>
            <person name="Kuzmanovi N."/>
            <person name="Smalla K."/>
            <person name="Gronow S."/>
            <person name="PuBawska J."/>
        </authorList>
    </citation>
    <scope>NUCLEOTIDE SEQUENCE [LARGE SCALE GENOMIC DNA]</scope>
    <source>
        <strain evidence="4 5">1078</strain>
    </source>
</reference>
<feature type="domain" description="N-acetyltransferase" evidence="3">
    <location>
        <begin position="2"/>
        <end position="146"/>
    </location>
</feature>
<evidence type="ECO:0000256" key="1">
    <source>
        <dbReference type="ARBA" id="ARBA00022679"/>
    </source>
</evidence>
<protein>
    <submittedName>
        <fullName evidence="4">GNAT family N-acetyltransferase</fullName>
    </submittedName>
</protein>
<dbReference type="Pfam" id="PF00583">
    <property type="entry name" value="Acetyltransf_1"/>
    <property type="match status" value="1"/>
</dbReference>
<dbReference type="PANTHER" id="PTHR43877">
    <property type="entry name" value="AMINOALKYLPHOSPHONATE N-ACETYLTRANSFERASE-RELATED-RELATED"/>
    <property type="match status" value="1"/>
</dbReference>
<geneLocation type="plasmid" evidence="4 5">
    <name>pTi1078</name>
</geneLocation>
<dbReference type="AlphaFoldDB" id="A0AAF1KT55"/>
<gene>
    <name evidence="4" type="ORF">PR017_21700</name>
</gene>
<keyword evidence="1" id="KW-0808">Transferase</keyword>
<keyword evidence="4" id="KW-0614">Plasmid</keyword>